<reference evidence="2 3" key="1">
    <citation type="submission" date="2014-04" db="EMBL/GenBank/DDBJ databases">
        <authorList>
            <consortium name="DOE Joint Genome Institute"/>
            <person name="Kuo A."/>
            <person name="Martino E."/>
            <person name="Perotto S."/>
            <person name="Kohler A."/>
            <person name="Nagy L.G."/>
            <person name="Floudas D."/>
            <person name="Copeland A."/>
            <person name="Barry K.W."/>
            <person name="Cichocki N."/>
            <person name="Veneault-Fourrey C."/>
            <person name="LaButti K."/>
            <person name="Lindquist E.A."/>
            <person name="Lipzen A."/>
            <person name="Lundell T."/>
            <person name="Morin E."/>
            <person name="Murat C."/>
            <person name="Sun H."/>
            <person name="Tunlid A."/>
            <person name="Henrissat B."/>
            <person name="Grigoriev I.V."/>
            <person name="Hibbett D.S."/>
            <person name="Martin F."/>
            <person name="Nordberg H.P."/>
            <person name="Cantor M.N."/>
            <person name="Hua S.X."/>
        </authorList>
    </citation>
    <scope>NUCLEOTIDE SEQUENCE [LARGE SCALE GENOMIC DNA]</scope>
    <source>
        <strain evidence="2 3">Zn</strain>
    </source>
</reference>
<dbReference type="SUPFAM" id="SSF53474">
    <property type="entry name" value="alpha/beta-Hydrolases"/>
    <property type="match status" value="1"/>
</dbReference>
<name>A0A0C3DCS4_OIDMZ</name>
<dbReference type="InterPro" id="IPR029058">
    <property type="entry name" value="AB_hydrolase_fold"/>
</dbReference>
<keyword evidence="3" id="KW-1185">Reference proteome</keyword>
<reference evidence="3" key="2">
    <citation type="submission" date="2015-01" db="EMBL/GenBank/DDBJ databases">
        <title>Evolutionary Origins and Diversification of the Mycorrhizal Mutualists.</title>
        <authorList>
            <consortium name="DOE Joint Genome Institute"/>
            <consortium name="Mycorrhizal Genomics Consortium"/>
            <person name="Kohler A."/>
            <person name="Kuo A."/>
            <person name="Nagy L.G."/>
            <person name="Floudas D."/>
            <person name="Copeland A."/>
            <person name="Barry K.W."/>
            <person name="Cichocki N."/>
            <person name="Veneault-Fourrey C."/>
            <person name="LaButti K."/>
            <person name="Lindquist E.A."/>
            <person name="Lipzen A."/>
            <person name="Lundell T."/>
            <person name="Morin E."/>
            <person name="Murat C."/>
            <person name="Riley R."/>
            <person name="Ohm R."/>
            <person name="Sun H."/>
            <person name="Tunlid A."/>
            <person name="Henrissat B."/>
            <person name="Grigoriev I.V."/>
            <person name="Hibbett D.S."/>
            <person name="Martin F."/>
        </authorList>
    </citation>
    <scope>NUCLEOTIDE SEQUENCE [LARGE SCALE GENOMIC DNA]</scope>
    <source>
        <strain evidence="3">Zn</strain>
    </source>
</reference>
<dbReference type="EMBL" id="KN832878">
    <property type="protein sequence ID" value="KIM99742.1"/>
    <property type="molecule type" value="Genomic_DNA"/>
</dbReference>
<dbReference type="PANTHER" id="PTHR37017">
    <property type="entry name" value="AB HYDROLASE-1 DOMAIN-CONTAINING PROTEIN-RELATED"/>
    <property type="match status" value="1"/>
</dbReference>
<accession>A0A0C3DCS4</accession>
<dbReference type="Pfam" id="PF12697">
    <property type="entry name" value="Abhydrolase_6"/>
    <property type="match status" value="1"/>
</dbReference>
<evidence type="ECO:0000313" key="3">
    <source>
        <dbReference type="Proteomes" id="UP000054321"/>
    </source>
</evidence>
<dbReference type="HOGENOM" id="CLU_046066_1_3_1"/>
<dbReference type="OrthoDB" id="1263307at2759"/>
<feature type="domain" description="AB hydrolase-1" evidence="1">
    <location>
        <begin position="8"/>
        <end position="251"/>
    </location>
</feature>
<dbReference type="PANTHER" id="PTHR37017:SF11">
    <property type="entry name" value="ESTERASE_LIPASE_THIOESTERASE DOMAIN-CONTAINING PROTEIN"/>
    <property type="match status" value="1"/>
</dbReference>
<proteinExistence type="predicted"/>
<sequence>MASTKPTVVFIHGYWHTSEGFGPLTALLRKAGYPTVPVDLPSANSHPGVPDFTKDVETVQKIVTDLADAGKDVIVVMHSGGSVSGSEALRNLGKKERLAEGKGGGVVNVVYIGILLPKAGTTMMETFMSVVTSPDLDPDFVLDTNQDFHVISEDGTSIITDGDTRFYNDLPTIDAKYWASRMVSQSLGVSSSRLTYEAWKHIPSAYIICLDDKSIPIKQVRQIVKDANIEMVLEVKAGHCAYLSQPETVAQFIRKVAGETVE</sequence>
<dbReference type="Gene3D" id="3.40.50.1820">
    <property type="entry name" value="alpha/beta hydrolase"/>
    <property type="match status" value="1"/>
</dbReference>
<dbReference type="STRING" id="913774.A0A0C3DCS4"/>
<gene>
    <name evidence="2" type="ORF">OIDMADRAFT_19763</name>
</gene>
<protein>
    <recommendedName>
        <fullName evidence="1">AB hydrolase-1 domain-containing protein</fullName>
    </recommendedName>
</protein>
<dbReference type="InterPro" id="IPR052897">
    <property type="entry name" value="Sec-Metab_Biosynth_Hydrolase"/>
</dbReference>
<evidence type="ECO:0000259" key="1">
    <source>
        <dbReference type="Pfam" id="PF12697"/>
    </source>
</evidence>
<dbReference type="AlphaFoldDB" id="A0A0C3DCS4"/>
<dbReference type="InParanoid" id="A0A0C3DCS4"/>
<dbReference type="InterPro" id="IPR000073">
    <property type="entry name" value="AB_hydrolase_1"/>
</dbReference>
<dbReference type="Proteomes" id="UP000054321">
    <property type="component" value="Unassembled WGS sequence"/>
</dbReference>
<organism evidence="2 3">
    <name type="scientific">Oidiodendron maius (strain Zn)</name>
    <dbReference type="NCBI Taxonomy" id="913774"/>
    <lineage>
        <taxon>Eukaryota</taxon>
        <taxon>Fungi</taxon>
        <taxon>Dikarya</taxon>
        <taxon>Ascomycota</taxon>
        <taxon>Pezizomycotina</taxon>
        <taxon>Leotiomycetes</taxon>
        <taxon>Leotiomycetes incertae sedis</taxon>
        <taxon>Myxotrichaceae</taxon>
        <taxon>Oidiodendron</taxon>
    </lineage>
</organism>
<evidence type="ECO:0000313" key="2">
    <source>
        <dbReference type="EMBL" id="KIM99742.1"/>
    </source>
</evidence>